<dbReference type="InterPro" id="IPR036291">
    <property type="entry name" value="NAD(P)-bd_dom_sf"/>
</dbReference>
<dbReference type="EMBL" id="BAABYW010000001">
    <property type="protein sequence ID" value="GAA6407304.1"/>
    <property type="molecule type" value="Genomic_DNA"/>
</dbReference>
<dbReference type="SUPFAM" id="SSF51735">
    <property type="entry name" value="NAD(P)-binding Rossmann-fold domains"/>
    <property type="match status" value="1"/>
</dbReference>
<evidence type="ECO:0000313" key="14">
    <source>
        <dbReference type="Proteomes" id="UP001600943"/>
    </source>
</evidence>
<comment type="pathway">
    <text evidence="9">Lipid metabolism; fatty acid biosynthesis.</text>
</comment>
<keyword evidence="5 9" id="KW-0520">NAD</keyword>
<feature type="active site" description="Proton donor" evidence="9">
    <location>
        <position position="233"/>
    </location>
</feature>
<evidence type="ECO:0000259" key="12">
    <source>
        <dbReference type="Pfam" id="PF12242"/>
    </source>
</evidence>
<feature type="binding site" evidence="9">
    <location>
        <begin position="269"/>
        <end position="271"/>
    </location>
    <ligand>
        <name>NAD(+)</name>
        <dbReference type="ChEBI" id="CHEBI:57540"/>
    </ligand>
</feature>
<dbReference type="Proteomes" id="UP001600943">
    <property type="component" value="Unassembled WGS sequence"/>
</dbReference>
<feature type="site" description="Plays an important role in discriminating NADH against NADPH" evidence="9">
    <location>
        <position position="74"/>
    </location>
</feature>
<keyword evidence="7 9" id="KW-0275">Fatty acid biosynthesis</keyword>
<dbReference type="EC" id="1.3.1.44" evidence="9"/>
<feature type="binding site" evidence="9">
    <location>
        <begin position="47"/>
        <end position="52"/>
    </location>
    <ligand>
        <name>NAD(+)</name>
        <dbReference type="ChEBI" id="CHEBI:57540"/>
    </ligand>
</feature>
<evidence type="ECO:0000256" key="9">
    <source>
        <dbReference type="HAMAP-Rule" id="MF_01838"/>
    </source>
</evidence>
<comment type="similarity">
    <text evidence="9">Belongs to the TER reductase family.</text>
</comment>
<dbReference type="PANTHER" id="PTHR37480">
    <property type="entry name" value="ENOYL-[ACYL-CARRIER-PROTEIN] REDUCTASE [NADH]"/>
    <property type="match status" value="1"/>
</dbReference>
<dbReference type="RefSeq" id="WP_095170626.1">
    <property type="nucleotide sequence ID" value="NZ_BAABYW010000001.1"/>
</dbReference>
<organism evidence="13 14">
    <name type="scientific">Blautia hominis</name>
    <dbReference type="NCBI Taxonomy" id="2025493"/>
    <lineage>
        <taxon>Bacteria</taxon>
        <taxon>Bacillati</taxon>
        <taxon>Bacillota</taxon>
        <taxon>Clostridia</taxon>
        <taxon>Lachnospirales</taxon>
        <taxon>Lachnospiraceae</taxon>
        <taxon>Blautia</taxon>
    </lineage>
</organism>
<dbReference type="Pfam" id="PF12242">
    <property type="entry name" value="Eno-Rase_NADH_b"/>
    <property type="match status" value="1"/>
</dbReference>
<evidence type="ECO:0000256" key="2">
    <source>
        <dbReference type="ARBA" id="ARBA00022516"/>
    </source>
</evidence>
<comment type="subunit">
    <text evidence="1 9">Monomer.</text>
</comment>
<keyword evidence="2 9" id="KW-0444">Lipid biosynthesis</keyword>
<reference evidence="13 14" key="1">
    <citation type="submission" date="2024-04" db="EMBL/GenBank/DDBJ databases">
        <title>Defined microbial consortia suppress multidrug-resistant proinflammatory Enterobacteriaceae via ecological control.</title>
        <authorList>
            <person name="Furuichi M."/>
            <person name="Kawaguchi T."/>
            <person name="Pust M."/>
            <person name="Yasuma K."/>
            <person name="Plichta D."/>
            <person name="Hasegawa N."/>
            <person name="Ohya T."/>
            <person name="Bhattarai S."/>
            <person name="Sasajima S."/>
            <person name="Aoto Y."/>
            <person name="Tuganbaev T."/>
            <person name="Yaginuma M."/>
            <person name="Ueda M."/>
            <person name="Okahashi N."/>
            <person name="Amafuji K."/>
            <person name="Kiridooshi Y."/>
            <person name="Sugita K."/>
            <person name="Strazar M."/>
            <person name="Skelly A."/>
            <person name="Suda W."/>
            <person name="Hattori M."/>
            <person name="Nakamoto N."/>
            <person name="Caballero S."/>
            <person name="Norman J."/>
            <person name="Olle B."/>
            <person name="Tanoue T."/>
            <person name="Arita M."/>
            <person name="Bucci V."/>
            <person name="Atarashi K."/>
            <person name="Xavier R."/>
            <person name="Honda K."/>
        </authorList>
    </citation>
    <scope>NUCLEOTIDE SEQUENCE [LARGE SCALE GENOMIC DNA]</scope>
    <source>
        <strain evidence="14">k04-0078-D8-1</strain>
    </source>
</reference>
<gene>
    <name evidence="9" type="primary">fabV</name>
    <name evidence="13" type="ORF">K040078D81_14210</name>
</gene>
<comment type="function">
    <text evidence="9">Involved in the fatty acid synthesis (FAS II). Catalyzes the reduction of a carbon-carbon double bond in an enoyl moiety that is covalently linked to a coenzyme A (CoA).</text>
</comment>
<dbReference type="Pfam" id="PF07055">
    <property type="entry name" value="Eno-Rase_FAD_bd"/>
    <property type="match status" value="1"/>
</dbReference>
<dbReference type="PANTHER" id="PTHR37480:SF1">
    <property type="entry name" value="ENOYL-[ACYL-CARRIER-PROTEIN] REDUCTASE [NADH]"/>
    <property type="match status" value="1"/>
</dbReference>
<evidence type="ECO:0000313" key="13">
    <source>
        <dbReference type="EMBL" id="GAA6407304.1"/>
    </source>
</evidence>
<dbReference type="InterPro" id="IPR024910">
    <property type="entry name" value="Enoyl-CoA_Rdtase_cat_dom"/>
</dbReference>
<feature type="binding site" evidence="9">
    <location>
        <position position="223"/>
    </location>
    <ligand>
        <name>substrate</name>
    </ligand>
</feature>
<sequence length="391" mass="43358">MIVEPKVREFICTTAHPEGCKENVKRQIAYVKEKGQVCGPKKVLVIGASTGYGLASRITAAFACQAATIGIMFEKPSNGKRTATPGWYNTAAFEALAKEEGLYAKSINGDAFSAEVKQQAIEMIKEDLGQVDMVIYSLAAPRRTTADNKTWSSTLKTTTGAFTEKSLDLRNNTIVTKTVESANDEELEGTIKVMGGEDWMDWMDALTNAGVLAENAVTVAYSYIGPELTYPIYTEGTIGQAKKHLTETAGRIREKHPGIRAYISVNKALVTQASAAIPIVPLYFAILYKVMKEQGTHEGCIEQISRLFHDKLFAGEIPTDEQGRIRMDDWELAPQVQGAVMDCWKEVDTENVETLSDIEGYWEDFYHMFGFHFDNVDYSKDVDIQVEIPSL</sequence>
<dbReference type="NCBIfam" id="NF043048">
    <property type="entry name" value="EnoyACPredFabV"/>
    <property type="match status" value="1"/>
</dbReference>
<feature type="binding site" evidence="9">
    <location>
        <begin position="110"/>
        <end position="111"/>
    </location>
    <ligand>
        <name>NAD(+)</name>
        <dbReference type="ChEBI" id="CHEBI:57540"/>
    </ligand>
</feature>
<dbReference type="InterPro" id="IPR024906">
    <property type="entry name" value="Eno_Rdtase_FAD-bd_dom"/>
</dbReference>
<evidence type="ECO:0000256" key="5">
    <source>
        <dbReference type="ARBA" id="ARBA00023027"/>
    </source>
</evidence>
<protein>
    <recommendedName>
        <fullName evidence="9">Trans-2-enoyl-CoA reductase [NADH]</fullName>
        <shortName evidence="9">TER</shortName>
        <ecNumber evidence="9">1.3.1.44</ecNumber>
    </recommendedName>
</protein>
<keyword evidence="4 9" id="KW-0560">Oxidoreductase</keyword>
<evidence type="ECO:0000256" key="8">
    <source>
        <dbReference type="ARBA" id="ARBA00048302"/>
    </source>
</evidence>
<feature type="binding site" evidence="9">
    <location>
        <begin position="138"/>
        <end position="139"/>
    </location>
    <ligand>
        <name>NAD(+)</name>
        <dbReference type="ChEBI" id="CHEBI:57540"/>
    </ligand>
</feature>
<dbReference type="InterPro" id="IPR010758">
    <property type="entry name" value="Trans-2-enoyl-CoA_reductase"/>
</dbReference>
<dbReference type="NCBIfam" id="NF010177">
    <property type="entry name" value="PRK13656.1"/>
    <property type="match status" value="1"/>
</dbReference>
<feature type="domain" description="Enoyl reductase FAD binding" evidence="10">
    <location>
        <begin position="319"/>
        <end position="382"/>
    </location>
</feature>
<evidence type="ECO:0000256" key="1">
    <source>
        <dbReference type="ARBA" id="ARBA00011245"/>
    </source>
</evidence>
<keyword evidence="6 9" id="KW-0443">Lipid metabolism</keyword>
<dbReference type="Pfam" id="PF12241">
    <property type="entry name" value="Enoyl_reductase"/>
    <property type="match status" value="1"/>
</dbReference>
<comment type="catalytic activity">
    <reaction evidence="8 9">
        <text>a 2,3-saturated acyl-CoA + NAD(+) = a (2E)-enoyl-CoA + NADH + H(+)</text>
        <dbReference type="Rhea" id="RHEA:18177"/>
        <dbReference type="ChEBI" id="CHEBI:15378"/>
        <dbReference type="ChEBI" id="CHEBI:57540"/>
        <dbReference type="ChEBI" id="CHEBI:57945"/>
        <dbReference type="ChEBI" id="CHEBI:58856"/>
        <dbReference type="ChEBI" id="CHEBI:65111"/>
        <dbReference type="EC" id="1.3.1.44"/>
    </reaction>
</comment>
<dbReference type="InterPro" id="IPR050048">
    <property type="entry name" value="FabV-like_NADH_b"/>
</dbReference>
<evidence type="ECO:0000256" key="3">
    <source>
        <dbReference type="ARBA" id="ARBA00022832"/>
    </source>
</evidence>
<accession>A0ABQ0B779</accession>
<feature type="domain" description="Trans-2-enoyl-CoA reductase-like NAD(P)H binding" evidence="12">
    <location>
        <begin position="2"/>
        <end position="78"/>
    </location>
</feature>
<keyword evidence="14" id="KW-1185">Reference proteome</keyword>
<evidence type="ECO:0000256" key="6">
    <source>
        <dbReference type="ARBA" id="ARBA00023098"/>
    </source>
</evidence>
<evidence type="ECO:0000256" key="4">
    <source>
        <dbReference type="ARBA" id="ARBA00023002"/>
    </source>
</evidence>
<evidence type="ECO:0000259" key="10">
    <source>
        <dbReference type="Pfam" id="PF07055"/>
    </source>
</evidence>
<evidence type="ECO:0000259" key="11">
    <source>
        <dbReference type="Pfam" id="PF12241"/>
    </source>
</evidence>
<feature type="binding site" evidence="9">
    <location>
        <begin position="73"/>
        <end position="74"/>
    </location>
    <ligand>
        <name>NAD(+)</name>
        <dbReference type="ChEBI" id="CHEBI:57540"/>
    </ligand>
</feature>
<feature type="domain" description="Trans-2-enoyl-CoA reductase catalytic" evidence="11">
    <location>
        <begin position="81"/>
        <end position="313"/>
    </location>
</feature>
<comment type="caution">
    <text evidence="13">The sequence shown here is derived from an EMBL/GenBank/DDBJ whole genome shotgun (WGS) entry which is preliminary data.</text>
</comment>
<evidence type="ECO:0000256" key="7">
    <source>
        <dbReference type="ARBA" id="ARBA00023160"/>
    </source>
</evidence>
<dbReference type="HAMAP" id="MF_01838">
    <property type="entry name" value="FabV_reductase"/>
    <property type="match status" value="1"/>
</dbReference>
<feature type="binding site" evidence="9">
    <location>
        <position position="242"/>
    </location>
    <ligand>
        <name>NAD(+)</name>
        <dbReference type="ChEBI" id="CHEBI:57540"/>
    </ligand>
</feature>
<name>A0ABQ0B779_9FIRM</name>
<dbReference type="Gene3D" id="3.40.50.720">
    <property type="entry name" value="NAD(P)-binding Rossmann-like Domain"/>
    <property type="match status" value="1"/>
</dbReference>
<keyword evidence="3 9" id="KW-0276">Fatty acid metabolism</keyword>
<proteinExistence type="inferred from homology"/>